<dbReference type="KEGG" id="rec:RHECIAT_CH0001090"/>
<organism evidence="1 2">
    <name type="scientific">Rhizobium etli (strain CIAT 652)</name>
    <dbReference type="NCBI Taxonomy" id="491916"/>
    <lineage>
        <taxon>Bacteria</taxon>
        <taxon>Pseudomonadati</taxon>
        <taxon>Pseudomonadota</taxon>
        <taxon>Alphaproteobacteria</taxon>
        <taxon>Hyphomicrobiales</taxon>
        <taxon>Rhizobiaceae</taxon>
        <taxon>Rhizobium/Agrobacterium group</taxon>
        <taxon>Rhizobium</taxon>
    </lineage>
</organism>
<sequence>MSFPEEIVWDKINDGWTRMSRKQRFLWEAIKRMPEEWQLRGFSRCWVVALMGPTVIYYNHHEEGFELSTWYQYGYIEQYQGFQYGLEQAVQRQLDILDLGYDAGPRGSAPIPGEYKKS</sequence>
<proteinExistence type="predicted"/>
<dbReference type="eggNOG" id="ENOG5031AAR">
    <property type="taxonomic scope" value="Bacteria"/>
</dbReference>
<accession>B3PSF3</accession>
<gene>
    <name evidence="1" type="ordered locus">RHECIAT_CH0001090</name>
</gene>
<dbReference type="HOGENOM" id="CLU_164511_0_0_5"/>
<name>B3PSF3_RHIE6</name>
<dbReference type="EMBL" id="CP001074">
    <property type="protein sequence ID" value="ACE90075.1"/>
    <property type="molecule type" value="Genomic_DNA"/>
</dbReference>
<dbReference type="AlphaFoldDB" id="B3PSF3"/>
<evidence type="ECO:0000313" key="2">
    <source>
        <dbReference type="Proteomes" id="UP000008817"/>
    </source>
</evidence>
<reference evidence="1 2" key="1">
    <citation type="submission" date="2008-04" db="EMBL/GenBank/DDBJ databases">
        <title>Genome diversity and DNA divergence of Rhizobium etli.</title>
        <authorList>
            <person name="Gonzalez V."/>
            <person name="Acosta J.L."/>
            <person name="Santamaria R.I."/>
            <person name="Bustos P."/>
            <person name="Hernandez-Gonzalez I.L."/>
            <person name="Fernandez J.L."/>
            <person name="Diaz R."/>
            <person name="Flores M."/>
            <person name="Mora J."/>
            <person name="Palacios R."/>
            <person name="Davila G."/>
        </authorList>
    </citation>
    <scope>NUCLEOTIDE SEQUENCE [LARGE SCALE GENOMIC DNA]</scope>
    <source>
        <strain evidence="1 2">CIAT 652</strain>
    </source>
</reference>
<evidence type="ECO:0000313" key="1">
    <source>
        <dbReference type="EMBL" id="ACE90075.1"/>
    </source>
</evidence>
<dbReference type="Proteomes" id="UP000008817">
    <property type="component" value="Chromosome"/>
</dbReference>
<protein>
    <submittedName>
        <fullName evidence="1">Uncharacterized protein</fullName>
    </submittedName>
</protein>